<name>A0AA97FD95_9EURY</name>
<dbReference type="InterPro" id="IPR004323">
    <property type="entry name" value="Ion_tolerance_CutA"/>
</dbReference>
<dbReference type="EMBL" id="CP043875">
    <property type="protein sequence ID" value="WOF16098.1"/>
    <property type="molecule type" value="Genomic_DNA"/>
</dbReference>
<dbReference type="Pfam" id="PF03091">
    <property type="entry name" value="CutA1"/>
    <property type="match status" value="1"/>
</dbReference>
<dbReference type="InterPro" id="IPR015867">
    <property type="entry name" value="N-reg_PII/ATP_PRibTrfase_C"/>
</dbReference>
<dbReference type="GO" id="GO:0005507">
    <property type="term" value="F:copper ion binding"/>
    <property type="evidence" value="ECO:0007669"/>
    <property type="project" value="TreeGrafter"/>
</dbReference>
<evidence type="ECO:0000313" key="2">
    <source>
        <dbReference type="EMBL" id="WOF16098.1"/>
    </source>
</evidence>
<dbReference type="Proteomes" id="UP001301797">
    <property type="component" value="Chromosome"/>
</dbReference>
<protein>
    <submittedName>
        <fullName evidence="2">Divalent-cation tolerance protein CutA</fullName>
    </submittedName>
</protein>
<dbReference type="InterPro" id="IPR011322">
    <property type="entry name" value="N-reg_PII-like_a/b"/>
</dbReference>
<dbReference type="Gene3D" id="3.30.70.120">
    <property type="match status" value="1"/>
</dbReference>
<dbReference type="PANTHER" id="PTHR23419">
    <property type="entry name" value="DIVALENT CATION TOLERANCE CUTA-RELATED"/>
    <property type="match status" value="1"/>
</dbReference>
<dbReference type="RefSeq" id="WP_317137673.1">
    <property type="nucleotide sequence ID" value="NZ_CP043875.1"/>
</dbReference>
<dbReference type="PANTHER" id="PTHR23419:SF8">
    <property type="entry name" value="FI09726P"/>
    <property type="match status" value="1"/>
</dbReference>
<dbReference type="GeneID" id="85229500"/>
<gene>
    <name evidence="2" type="ORF">F1737_04945</name>
</gene>
<organism evidence="2 3">
    <name type="scientific">Methanochimaera problematica</name>
    <dbReference type="NCBI Taxonomy" id="2609417"/>
    <lineage>
        <taxon>Archaea</taxon>
        <taxon>Methanobacteriati</taxon>
        <taxon>Methanobacteriota</taxon>
        <taxon>Stenosarchaea group</taxon>
        <taxon>Methanomicrobia</taxon>
        <taxon>Methanomicrobiales</taxon>
        <taxon>Methanomicrobiaceae</taxon>
        <taxon>Methanochimaera</taxon>
    </lineage>
</organism>
<reference evidence="2 3" key="1">
    <citation type="submission" date="2019-09" db="EMBL/GenBank/DDBJ databases">
        <title>The complete genome of Methanoplanus sp. FWC-SCC4.</title>
        <authorList>
            <person name="Chen S.-C."/>
            <person name="Zhou Y.-Z."/>
            <person name="Lai M.-C."/>
        </authorList>
    </citation>
    <scope>NUCLEOTIDE SEQUENCE [LARGE SCALE GENOMIC DNA]</scope>
    <source>
        <strain evidence="2 3">FWC-SCC4</strain>
    </source>
</reference>
<dbReference type="AlphaFoldDB" id="A0AA97FD95"/>
<dbReference type="KEGG" id="mefw:F1737_04945"/>
<sequence>MSGELKKVIVVLCTVSSEESKKICKDIIKSGYAACINKIPVGSYYLWDDKFCHDEEDLLIIKTIESQFDDLKEFIKARHSYALPEIISIPVENGSEDYLNWVRETVTSFKKSK</sequence>
<dbReference type="SUPFAM" id="SSF54913">
    <property type="entry name" value="GlnB-like"/>
    <property type="match status" value="1"/>
</dbReference>
<evidence type="ECO:0000313" key="3">
    <source>
        <dbReference type="Proteomes" id="UP001301797"/>
    </source>
</evidence>
<proteinExistence type="inferred from homology"/>
<dbReference type="GO" id="GO:0010038">
    <property type="term" value="P:response to metal ion"/>
    <property type="evidence" value="ECO:0007669"/>
    <property type="project" value="InterPro"/>
</dbReference>
<comment type="similarity">
    <text evidence="1">Belongs to the CutA family.</text>
</comment>
<accession>A0AA97FD95</accession>
<evidence type="ECO:0000256" key="1">
    <source>
        <dbReference type="ARBA" id="ARBA00010169"/>
    </source>
</evidence>
<keyword evidence="3" id="KW-1185">Reference proteome</keyword>